<evidence type="ECO:0000256" key="1">
    <source>
        <dbReference type="ARBA" id="ARBA00022574"/>
    </source>
</evidence>
<dbReference type="InterPro" id="IPR036322">
    <property type="entry name" value="WD40_repeat_dom_sf"/>
</dbReference>
<feature type="region of interest" description="Disordered" evidence="4">
    <location>
        <begin position="506"/>
        <end position="526"/>
    </location>
</feature>
<name>A0ABR0F5G5_ZASCE</name>
<dbReference type="InterPro" id="IPR033010">
    <property type="entry name" value="Cdc20/Fizzy"/>
</dbReference>
<accession>A0ABR0F5G5</accession>
<keyword evidence="2" id="KW-0677">Repeat</keyword>
<evidence type="ECO:0008006" key="7">
    <source>
        <dbReference type="Google" id="ProtNLM"/>
    </source>
</evidence>
<keyword evidence="6" id="KW-1185">Reference proteome</keyword>
<dbReference type="PANTHER" id="PTHR19918:SF5">
    <property type="entry name" value="MEIOSIS-SPECIFIC APC_C ACTIVATOR PROTEIN AMA1"/>
    <property type="match status" value="1"/>
</dbReference>
<evidence type="ECO:0000256" key="2">
    <source>
        <dbReference type="ARBA" id="ARBA00022737"/>
    </source>
</evidence>
<evidence type="ECO:0000313" key="6">
    <source>
        <dbReference type="Proteomes" id="UP001305779"/>
    </source>
</evidence>
<dbReference type="Proteomes" id="UP001305779">
    <property type="component" value="Unassembled WGS sequence"/>
</dbReference>
<gene>
    <name evidence="5" type="ORF">PRZ48_002230</name>
</gene>
<sequence length="1104" mass="120666">MRPQKSHILMTEVQDLNERRHLTTTIPSPSSDHFVPEVSTITKQESQSASPSSSSSGGLLAQYSDTFRIKSPVDEPPPNKAERRLQDSKSTERKLRNSNDLDPSSLDPVTANLKTRSRLSETTFETLHCADAATNVDSMDFQTSHALEPFNNSDWNTNTPHLSHSHTEQVGGSALLTMFPYTHRCPHQGNQEGRDTTTAVHLEALRPRLSPIIPPLDPSKVLCRPQTQGQELYTTPIISRAIPTQDAANSNEAELLPRSLKTLSLSPSSPHAWSEGESTPEGYDTPLTSPGLTPVKSTSPIRKSIPFNLRFAQLDGGRGSDDDGLETTLDENAGFDDDEGPREDLDIIEPDRGKNHRSIDLTEVDLQTQQPTEFDLAPEDATPLTRACKAKDAPAFPFPTQDSPRHASSMLPAQRHPSRLLRFCERNATPRQQRLMAGTLESPDRFIPGRTATPDKDALLLRRAGKKRLDPRQRMSLVNGLSDPFGPGPSRSARMAERYATIRTPSAPHRPVSLSGTAVPDSIPPNRRAMSSGAIWTVGGTTVTEGIASITNGRGGRITSGTSAPHYTADFLRRQSPSEDEIQHGQRLAAAMEVQPSARMINHSSPYSTPSPTSPRRSSCSNIARKMTVWNNNAWEKSHPSTPSKPSKKKTKDIPVIPFRVLDAPALRDDYYCSLLAYSPTAQCLAVGLGPHVYLWSEARGTTPTHIPDSLTAPFGAHVTSVSFSSVQGGKSILAIGRANGRITLWSPQDRDPRFDSEQPAPISCVTFRPTTVSRPSVREPSMTVTTEELLVGDKVGNVYYYSIEWPSPDERDLFDWHGSMTLLARMSCHTQQICGIAWSKDGDLFATGGNDNQLLLFETKKLFAKGRNASASQASAVRVRNGTSNESDTVAGQGRVLAITSGQHKHLFTLNAAVKAIAFAPWQSSLLAAGGGSNDRCIHFFHALSGATLATIDCHAQVTSLVWSEKRKEIAATFGFAQPDHPYRVAVFAWPSCQRVVSIPWWSEERALYAVAYPGGPSGGPAANDRRRHVDAEGRPWHGRRTRDEGCLVIATSDASIKFHEIWPEKIERRGKDGASGNGGVLGGSLILEDGVSFEMERESAIR</sequence>
<dbReference type="InterPro" id="IPR001680">
    <property type="entry name" value="WD40_rpt"/>
</dbReference>
<feature type="region of interest" description="Disordered" evidence="4">
    <location>
        <begin position="632"/>
        <end position="651"/>
    </location>
</feature>
<dbReference type="SMART" id="SM00320">
    <property type="entry name" value="WD40"/>
    <property type="match status" value="3"/>
</dbReference>
<proteinExistence type="predicted"/>
<feature type="compositionally biased region" description="Polar residues" evidence="4">
    <location>
        <begin position="286"/>
        <end position="299"/>
    </location>
</feature>
<dbReference type="EMBL" id="JAXOVC010000001">
    <property type="protein sequence ID" value="KAK4508491.1"/>
    <property type="molecule type" value="Genomic_DNA"/>
</dbReference>
<feature type="region of interest" description="Disordered" evidence="4">
    <location>
        <begin position="261"/>
        <end position="299"/>
    </location>
</feature>
<dbReference type="PANTHER" id="PTHR19918">
    <property type="entry name" value="CELL DIVISION CYCLE 20 CDC20 FIZZY -RELATED"/>
    <property type="match status" value="1"/>
</dbReference>
<feature type="repeat" description="WD" evidence="3">
    <location>
        <begin position="827"/>
        <end position="859"/>
    </location>
</feature>
<dbReference type="Pfam" id="PF00400">
    <property type="entry name" value="WD40"/>
    <property type="match status" value="1"/>
</dbReference>
<keyword evidence="1 3" id="KW-0853">WD repeat</keyword>
<feature type="compositionally biased region" description="Low complexity" evidence="4">
    <location>
        <begin position="261"/>
        <end position="270"/>
    </location>
</feature>
<feature type="region of interest" description="Disordered" evidence="4">
    <location>
        <begin position="23"/>
        <end position="114"/>
    </location>
</feature>
<dbReference type="SUPFAM" id="SSF50978">
    <property type="entry name" value="WD40 repeat-like"/>
    <property type="match status" value="1"/>
</dbReference>
<dbReference type="InterPro" id="IPR015943">
    <property type="entry name" value="WD40/YVTN_repeat-like_dom_sf"/>
</dbReference>
<evidence type="ECO:0000256" key="3">
    <source>
        <dbReference type="PROSITE-ProRule" id="PRU00221"/>
    </source>
</evidence>
<evidence type="ECO:0000313" key="5">
    <source>
        <dbReference type="EMBL" id="KAK4508491.1"/>
    </source>
</evidence>
<comment type="caution">
    <text evidence="5">The sequence shown here is derived from an EMBL/GenBank/DDBJ whole genome shotgun (WGS) entry which is preliminary data.</text>
</comment>
<feature type="compositionally biased region" description="Basic and acidic residues" evidence="4">
    <location>
        <begin position="80"/>
        <end position="99"/>
    </location>
</feature>
<organism evidence="5 6">
    <name type="scientific">Zasmidium cellare</name>
    <name type="common">Wine cellar mold</name>
    <name type="synonym">Racodium cellare</name>
    <dbReference type="NCBI Taxonomy" id="395010"/>
    <lineage>
        <taxon>Eukaryota</taxon>
        <taxon>Fungi</taxon>
        <taxon>Dikarya</taxon>
        <taxon>Ascomycota</taxon>
        <taxon>Pezizomycotina</taxon>
        <taxon>Dothideomycetes</taxon>
        <taxon>Dothideomycetidae</taxon>
        <taxon>Mycosphaerellales</taxon>
        <taxon>Mycosphaerellaceae</taxon>
        <taxon>Zasmidium</taxon>
    </lineage>
</organism>
<protein>
    <recommendedName>
        <fullName evidence="7">WD40 repeat-like protein</fullName>
    </recommendedName>
</protein>
<feature type="region of interest" description="Disordered" evidence="4">
    <location>
        <begin position="315"/>
        <end position="342"/>
    </location>
</feature>
<reference evidence="5 6" key="1">
    <citation type="journal article" date="2023" name="G3 (Bethesda)">
        <title>A chromosome-level genome assembly of Zasmidium syzygii isolated from banana leaves.</title>
        <authorList>
            <person name="van Westerhoven A.C."/>
            <person name="Mehrabi R."/>
            <person name="Talebi R."/>
            <person name="Steentjes M.B.F."/>
            <person name="Corcolon B."/>
            <person name="Chong P.A."/>
            <person name="Kema G.H.J."/>
            <person name="Seidl M.F."/>
        </authorList>
    </citation>
    <scope>NUCLEOTIDE SEQUENCE [LARGE SCALE GENOMIC DNA]</scope>
    <source>
        <strain evidence="5 6">P124</strain>
    </source>
</reference>
<feature type="compositionally biased region" description="Low complexity" evidence="4">
    <location>
        <begin position="46"/>
        <end position="64"/>
    </location>
</feature>
<dbReference type="PROSITE" id="PS50082">
    <property type="entry name" value="WD_REPEATS_2"/>
    <property type="match status" value="1"/>
</dbReference>
<evidence type="ECO:0000256" key="4">
    <source>
        <dbReference type="SAM" id="MobiDB-lite"/>
    </source>
</evidence>
<feature type="compositionally biased region" description="Acidic residues" evidence="4">
    <location>
        <begin position="322"/>
        <end position="341"/>
    </location>
</feature>
<dbReference type="Gene3D" id="2.130.10.10">
    <property type="entry name" value="YVTN repeat-like/Quinoprotein amine dehydrogenase"/>
    <property type="match status" value="1"/>
</dbReference>